<organism evidence="2 3">
    <name type="scientific">Maribacter arenosus</name>
    <dbReference type="NCBI Taxonomy" id="1854708"/>
    <lineage>
        <taxon>Bacteria</taxon>
        <taxon>Pseudomonadati</taxon>
        <taxon>Bacteroidota</taxon>
        <taxon>Flavobacteriia</taxon>
        <taxon>Flavobacteriales</taxon>
        <taxon>Flavobacteriaceae</taxon>
        <taxon>Maribacter</taxon>
    </lineage>
</organism>
<dbReference type="Pfam" id="PF12146">
    <property type="entry name" value="Hydrolase_4"/>
    <property type="match status" value="1"/>
</dbReference>
<dbReference type="InterPro" id="IPR000073">
    <property type="entry name" value="AB_hydrolase_1"/>
</dbReference>
<evidence type="ECO:0000259" key="1">
    <source>
        <dbReference type="Pfam" id="PF12146"/>
    </source>
</evidence>
<protein>
    <submittedName>
        <fullName evidence="2">Alpha/beta hydrolase</fullName>
    </submittedName>
</protein>
<feature type="domain" description="Serine aminopeptidase S33" evidence="1">
    <location>
        <begin position="25"/>
        <end position="257"/>
    </location>
</feature>
<evidence type="ECO:0000313" key="2">
    <source>
        <dbReference type="EMBL" id="MBD0849694.1"/>
    </source>
</evidence>
<dbReference type="RefSeq" id="WP_188312806.1">
    <property type="nucleotide sequence ID" value="NZ_JABTCG010000001.1"/>
</dbReference>
<dbReference type="PANTHER" id="PTHR11614">
    <property type="entry name" value="PHOSPHOLIPASE-RELATED"/>
    <property type="match status" value="1"/>
</dbReference>
<accession>A0ABR7V7M9</accession>
<dbReference type="InterPro" id="IPR029058">
    <property type="entry name" value="AB_hydrolase_fold"/>
</dbReference>
<name>A0ABR7V7M9_9FLAO</name>
<dbReference type="GO" id="GO:0016787">
    <property type="term" value="F:hydrolase activity"/>
    <property type="evidence" value="ECO:0007669"/>
    <property type="project" value="UniProtKB-KW"/>
</dbReference>
<dbReference type="Gene3D" id="3.40.50.1820">
    <property type="entry name" value="alpha/beta hydrolase"/>
    <property type="match status" value="1"/>
</dbReference>
<reference evidence="2 3" key="1">
    <citation type="submission" date="2020-05" db="EMBL/GenBank/DDBJ databases">
        <title>The draft genome sequence of Maribacter arenosus CAU 1321.</title>
        <authorList>
            <person name="Mu L."/>
        </authorList>
    </citation>
    <scope>NUCLEOTIDE SEQUENCE [LARGE SCALE GENOMIC DNA]</scope>
    <source>
        <strain evidence="2 3">CAU 1321</strain>
    </source>
</reference>
<proteinExistence type="predicted"/>
<sequence length="275" mass="30792">MELRNSTMESNGIPIHAGFVAPRTVKGVVVLVHGFGEHSGRYMDNVIPALVKIGFAVVTYDNFGHGRSGGKRGHCPNYMALLELLEVIINKAKSKFENLPLFLYGHSMGGNLVLNYALRKKSDVKGIIASSPYLRLGFQPPKWKMVLGKAMLYFWPSITMPAGLDPNGISRIPEEVTRYKTDPLVHDKVSPMYSFPVMDAGEWAINNAADLNVDTLLIHGTGDAIIDYRGTEEFHRNSPDRTTLQLFDGGYHELHHDLCRKEVLNCIQSWLRQQL</sequence>
<dbReference type="PRINTS" id="PR00111">
    <property type="entry name" value="ABHYDROLASE"/>
</dbReference>
<keyword evidence="2" id="KW-0378">Hydrolase</keyword>
<keyword evidence="3" id="KW-1185">Reference proteome</keyword>
<evidence type="ECO:0000313" key="3">
    <source>
        <dbReference type="Proteomes" id="UP000598350"/>
    </source>
</evidence>
<dbReference type="SUPFAM" id="SSF53474">
    <property type="entry name" value="alpha/beta-Hydrolases"/>
    <property type="match status" value="1"/>
</dbReference>
<dbReference type="Proteomes" id="UP000598350">
    <property type="component" value="Unassembled WGS sequence"/>
</dbReference>
<dbReference type="EMBL" id="JABTCG010000001">
    <property type="protein sequence ID" value="MBD0849694.1"/>
    <property type="molecule type" value="Genomic_DNA"/>
</dbReference>
<dbReference type="InterPro" id="IPR022742">
    <property type="entry name" value="Hydrolase_4"/>
</dbReference>
<gene>
    <name evidence="2" type="ORF">HPE63_03360</name>
</gene>
<dbReference type="InterPro" id="IPR051044">
    <property type="entry name" value="MAG_DAG_Lipase"/>
</dbReference>
<comment type="caution">
    <text evidence="2">The sequence shown here is derived from an EMBL/GenBank/DDBJ whole genome shotgun (WGS) entry which is preliminary data.</text>
</comment>